<evidence type="ECO:0000256" key="5">
    <source>
        <dbReference type="SAM" id="MobiDB-lite"/>
    </source>
</evidence>
<feature type="compositionally biased region" description="Basic residues" evidence="5">
    <location>
        <begin position="1"/>
        <end position="14"/>
    </location>
</feature>
<gene>
    <name evidence="7" type="ORF">DLJ46_17605</name>
</gene>
<proteinExistence type="predicted"/>
<feature type="region of interest" description="Disordered" evidence="5">
    <location>
        <begin position="1"/>
        <end position="59"/>
    </location>
</feature>
<dbReference type="SUPFAM" id="SSF46689">
    <property type="entry name" value="Homeodomain-like"/>
    <property type="match status" value="1"/>
</dbReference>
<dbReference type="Pfam" id="PF00440">
    <property type="entry name" value="TetR_N"/>
    <property type="match status" value="1"/>
</dbReference>
<organism evidence="7 8">
    <name type="scientific">Micromonospora globispora</name>
    <dbReference type="NCBI Taxonomy" id="1450148"/>
    <lineage>
        <taxon>Bacteria</taxon>
        <taxon>Bacillati</taxon>
        <taxon>Actinomycetota</taxon>
        <taxon>Actinomycetes</taxon>
        <taxon>Micromonosporales</taxon>
        <taxon>Micromonosporaceae</taxon>
        <taxon>Micromonospora</taxon>
    </lineage>
</organism>
<dbReference type="InterPro" id="IPR009057">
    <property type="entry name" value="Homeodomain-like_sf"/>
</dbReference>
<dbReference type="Pfam" id="PF21597">
    <property type="entry name" value="TetR_C_43"/>
    <property type="match status" value="1"/>
</dbReference>
<dbReference type="OrthoDB" id="3617113at2"/>
<dbReference type="PANTHER" id="PTHR30055:SF234">
    <property type="entry name" value="HTH-TYPE TRANSCRIPTIONAL REGULATOR BETI"/>
    <property type="match status" value="1"/>
</dbReference>
<evidence type="ECO:0000256" key="2">
    <source>
        <dbReference type="ARBA" id="ARBA00023125"/>
    </source>
</evidence>
<accession>A0A317K0G2</accession>
<keyword evidence="8" id="KW-1185">Reference proteome</keyword>
<dbReference type="PROSITE" id="PS50977">
    <property type="entry name" value="HTH_TETR_2"/>
    <property type="match status" value="1"/>
</dbReference>
<dbReference type="InterPro" id="IPR050109">
    <property type="entry name" value="HTH-type_TetR-like_transc_reg"/>
</dbReference>
<keyword evidence="2 4" id="KW-0238">DNA-binding</keyword>
<evidence type="ECO:0000256" key="4">
    <source>
        <dbReference type="PROSITE-ProRule" id="PRU00335"/>
    </source>
</evidence>
<dbReference type="AlphaFoldDB" id="A0A317K0G2"/>
<evidence type="ECO:0000256" key="1">
    <source>
        <dbReference type="ARBA" id="ARBA00023015"/>
    </source>
</evidence>
<dbReference type="PANTHER" id="PTHR30055">
    <property type="entry name" value="HTH-TYPE TRANSCRIPTIONAL REGULATOR RUTR"/>
    <property type="match status" value="1"/>
</dbReference>
<dbReference type="InterPro" id="IPR001647">
    <property type="entry name" value="HTH_TetR"/>
</dbReference>
<comment type="caution">
    <text evidence="7">The sequence shown here is derived from an EMBL/GenBank/DDBJ whole genome shotgun (WGS) entry which is preliminary data.</text>
</comment>
<evidence type="ECO:0000313" key="8">
    <source>
        <dbReference type="Proteomes" id="UP000245683"/>
    </source>
</evidence>
<evidence type="ECO:0000259" key="6">
    <source>
        <dbReference type="PROSITE" id="PS50977"/>
    </source>
</evidence>
<dbReference type="Proteomes" id="UP000245683">
    <property type="component" value="Unassembled WGS sequence"/>
</dbReference>
<reference evidence="8" key="1">
    <citation type="submission" date="2018-05" db="EMBL/GenBank/DDBJ databases">
        <title>Micromonospora globispora sp. nov. and Micromonospora rugosa sp. nov., isolated from marine sediment.</title>
        <authorList>
            <person name="Carro L."/>
            <person name="Aysel V."/>
            <person name="Cetin D."/>
            <person name="Igual J.M."/>
            <person name="Klenk H.-P."/>
            <person name="Trujillo M.E."/>
            <person name="Sahin N."/>
        </authorList>
    </citation>
    <scope>NUCLEOTIDE SEQUENCE [LARGE SCALE GENOMIC DNA]</scope>
    <source>
        <strain evidence="8">S2904</strain>
    </source>
</reference>
<sequence length="242" mass="25869">MIRPCRWRRGHTVRPLRSEAEGPPLQPRLTGGSSGCQPTGPTPVAPSGGDVPHNGPRPLRADALRNRQRLLDAAVRAFSHVGPEVTLDAIAKEAGVGIGTLYRHFPSREALIEAAYRNELAKLCDAAPELLETLPPDQAVRAWMDRFIEYLSTKRGMADALRLAIASGANPYAHSRDRLLAALGLLLEAGAGAGTVRADVAAADVLAGLSGVSLIAGEPEQREQARRLLDLLMDGLRHRVPG</sequence>
<dbReference type="InterPro" id="IPR036271">
    <property type="entry name" value="Tet_transcr_reg_TetR-rel_C_sf"/>
</dbReference>
<dbReference type="GO" id="GO:0003700">
    <property type="term" value="F:DNA-binding transcription factor activity"/>
    <property type="evidence" value="ECO:0007669"/>
    <property type="project" value="TreeGrafter"/>
</dbReference>
<keyword evidence="1" id="KW-0805">Transcription regulation</keyword>
<protein>
    <submittedName>
        <fullName evidence="7">TetR family transcriptional regulator</fullName>
    </submittedName>
</protein>
<dbReference type="InterPro" id="IPR049445">
    <property type="entry name" value="TetR_SbtR-like_C"/>
</dbReference>
<evidence type="ECO:0000256" key="3">
    <source>
        <dbReference type="ARBA" id="ARBA00023163"/>
    </source>
</evidence>
<dbReference type="GO" id="GO:0000976">
    <property type="term" value="F:transcription cis-regulatory region binding"/>
    <property type="evidence" value="ECO:0007669"/>
    <property type="project" value="TreeGrafter"/>
</dbReference>
<dbReference type="SUPFAM" id="SSF48498">
    <property type="entry name" value="Tetracyclin repressor-like, C-terminal domain"/>
    <property type="match status" value="1"/>
</dbReference>
<dbReference type="Gene3D" id="1.10.357.10">
    <property type="entry name" value="Tetracycline Repressor, domain 2"/>
    <property type="match status" value="1"/>
</dbReference>
<keyword evidence="3" id="KW-0804">Transcription</keyword>
<dbReference type="EMBL" id="QGSV01000218">
    <property type="protein sequence ID" value="PWU46549.1"/>
    <property type="molecule type" value="Genomic_DNA"/>
</dbReference>
<feature type="domain" description="HTH tetR-type" evidence="6">
    <location>
        <begin position="64"/>
        <end position="123"/>
    </location>
</feature>
<name>A0A317K0G2_9ACTN</name>
<evidence type="ECO:0000313" key="7">
    <source>
        <dbReference type="EMBL" id="PWU46549.1"/>
    </source>
</evidence>
<feature type="DNA-binding region" description="H-T-H motif" evidence="4">
    <location>
        <begin position="86"/>
        <end position="105"/>
    </location>
</feature>
<dbReference type="PRINTS" id="PR00455">
    <property type="entry name" value="HTHTETR"/>
</dbReference>